<evidence type="ECO:0000313" key="1">
    <source>
        <dbReference type="EMBL" id="TQE96489.1"/>
    </source>
</evidence>
<protein>
    <submittedName>
        <fullName evidence="1">TIGR04076 family protein</fullName>
    </submittedName>
</protein>
<dbReference type="InterPro" id="IPR023811">
    <property type="entry name" value="CHP04076"/>
</dbReference>
<organism evidence="1 2">
    <name type="scientific">Litorilinea aerophila</name>
    <dbReference type="NCBI Taxonomy" id="1204385"/>
    <lineage>
        <taxon>Bacteria</taxon>
        <taxon>Bacillati</taxon>
        <taxon>Chloroflexota</taxon>
        <taxon>Caldilineae</taxon>
        <taxon>Caldilineales</taxon>
        <taxon>Caldilineaceae</taxon>
        <taxon>Litorilinea</taxon>
    </lineage>
</organism>
<dbReference type="NCBIfam" id="TIGR04076">
    <property type="entry name" value="TIGR04076 family protein"/>
    <property type="match status" value="1"/>
</dbReference>
<name>A0A540VIA3_9CHLR</name>
<keyword evidence="2" id="KW-1185">Reference proteome</keyword>
<sequence>MTPQGSEKAFSEPDDQFELYDLAVVVERIEGHCTCAMAEGDRFYLRSGKISLPDGADFCLYALQAAIPLLPAKQRRNHPADWMETDSRVVCPDPACRLIMRIDRIGTRALRHDEVSAIPWDQARHGAG</sequence>
<accession>A0A540VIA3</accession>
<reference evidence="1 2" key="1">
    <citation type="submission" date="2019-06" db="EMBL/GenBank/DDBJ databases">
        <title>Genome sequence of Litorilinea aerophila BAA-2444.</title>
        <authorList>
            <person name="Maclea K.S."/>
            <person name="Maurais E.G."/>
            <person name="Iannazzi L.C."/>
        </authorList>
    </citation>
    <scope>NUCLEOTIDE SEQUENCE [LARGE SCALE GENOMIC DNA]</scope>
    <source>
        <strain evidence="1 2">ATCC BAA-2444</strain>
    </source>
</reference>
<evidence type="ECO:0000313" key="2">
    <source>
        <dbReference type="Proteomes" id="UP000317371"/>
    </source>
</evidence>
<dbReference type="OrthoDB" id="1178194at2"/>
<dbReference type="AlphaFoldDB" id="A0A540VIA3"/>
<comment type="caution">
    <text evidence="1">The sequence shown here is derived from an EMBL/GenBank/DDBJ whole genome shotgun (WGS) entry which is preliminary data.</text>
</comment>
<dbReference type="Proteomes" id="UP000317371">
    <property type="component" value="Unassembled WGS sequence"/>
</dbReference>
<gene>
    <name evidence="1" type="ORF">FKZ61_08065</name>
</gene>
<proteinExistence type="predicted"/>
<dbReference type="InParanoid" id="A0A540VIA3"/>
<dbReference type="EMBL" id="VIGC01000008">
    <property type="protein sequence ID" value="TQE96489.1"/>
    <property type="molecule type" value="Genomic_DNA"/>
</dbReference>